<dbReference type="Gene3D" id="1.20.58.120">
    <property type="entry name" value="BAG domain"/>
    <property type="match status" value="1"/>
</dbReference>
<dbReference type="EMBL" id="JADCNL010000004">
    <property type="protein sequence ID" value="KAG0484714.1"/>
    <property type="molecule type" value="Genomic_DNA"/>
</dbReference>
<dbReference type="SMART" id="SM00264">
    <property type="entry name" value="BAG"/>
    <property type="match status" value="1"/>
</dbReference>
<dbReference type="GO" id="GO:0009506">
    <property type="term" value="C:plasmodesma"/>
    <property type="evidence" value="ECO:0007669"/>
    <property type="project" value="TreeGrafter"/>
</dbReference>
<organism evidence="4 5">
    <name type="scientific">Vanilla planifolia</name>
    <name type="common">Vanilla</name>
    <dbReference type="NCBI Taxonomy" id="51239"/>
    <lineage>
        <taxon>Eukaryota</taxon>
        <taxon>Viridiplantae</taxon>
        <taxon>Streptophyta</taxon>
        <taxon>Embryophyta</taxon>
        <taxon>Tracheophyta</taxon>
        <taxon>Spermatophyta</taxon>
        <taxon>Magnoliopsida</taxon>
        <taxon>Liliopsida</taxon>
        <taxon>Asparagales</taxon>
        <taxon>Orchidaceae</taxon>
        <taxon>Vanilloideae</taxon>
        <taxon>Vanilleae</taxon>
        <taxon>Vanilla</taxon>
    </lineage>
</organism>
<dbReference type="PROSITE" id="PS51035">
    <property type="entry name" value="BAG"/>
    <property type="match status" value="1"/>
</dbReference>
<reference evidence="4 5" key="1">
    <citation type="journal article" date="2020" name="Nat. Food">
        <title>A phased Vanilla planifolia genome enables genetic improvement of flavour and production.</title>
        <authorList>
            <person name="Hasing T."/>
            <person name="Tang H."/>
            <person name="Brym M."/>
            <person name="Khazi F."/>
            <person name="Huang T."/>
            <person name="Chambers A.H."/>
        </authorList>
    </citation>
    <scope>NUCLEOTIDE SEQUENCE [LARGE SCALE GENOMIC DNA]</scope>
    <source>
        <tissue evidence="4">Leaf</tissue>
    </source>
</reference>
<feature type="region of interest" description="Disordered" evidence="2">
    <location>
        <begin position="601"/>
        <end position="634"/>
    </location>
</feature>
<protein>
    <recommendedName>
        <fullName evidence="3">BAG domain-containing protein</fullName>
    </recommendedName>
</protein>
<evidence type="ECO:0000313" key="5">
    <source>
        <dbReference type="Proteomes" id="UP000636800"/>
    </source>
</evidence>
<dbReference type="GO" id="GO:0051087">
    <property type="term" value="F:protein-folding chaperone binding"/>
    <property type="evidence" value="ECO:0007669"/>
    <property type="project" value="InterPro"/>
</dbReference>
<dbReference type="AlphaFoldDB" id="A0A835R5D3"/>
<feature type="domain" description="BAG" evidence="3">
    <location>
        <begin position="673"/>
        <end position="748"/>
    </location>
</feature>
<keyword evidence="5" id="KW-1185">Reference proteome</keyword>
<dbReference type="InterPro" id="IPR003103">
    <property type="entry name" value="BAG_domain"/>
</dbReference>
<comment type="caution">
    <text evidence="4">The sequence shown here is derived from an EMBL/GenBank/DDBJ whole genome shotgun (WGS) entry which is preliminary data.</text>
</comment>
<feature type="compositionally biased region" description="Basic and acidic residues" evidence="2">
    <location>
        <begin position="457"/>
        <end position="482"/>
    </location>
</feature>
<keyword evidence="1" id="KW-0143">Chaperone</keyword>
<dbReference type="FunFam" id="1.20.58.120:FF:000010">
    <property type="entry name" value="BAG family molecular chaperone regulator 6"/>
    <property type="match status" value="1"/>
</dbReference>
<dbReference type="Proteomes" id="UP000636800">
    <property type="component" value="Unassembled WGS sequence"/>
</dbReference>
<dbReference type="InterPro" id="IPR040400">
    <property type="entry name" value="BAG5/6/7/8"/>
</dbReference>
<evidence type="ECO:0000313" key="4">
    <source>
        <dbReference type="EMBL" id="KAG0484714.1"/>
    </source>
</evidence>
<feature type="compositionally biased region" description="Basic and acidic residues" evidence="2">
    <location>
        <begin position="521"/>
        <end position="530"/>
    </location>
</feature>
<evidence type="ECO:0000256" key="1">
    <source>
        <dbReference type="ARBA" id="ARBA00023186"/>
    </source>
</evidence>
<dbReference type="CDD" id="cd23767">
    <property type="entry name" value="IQCD"/>
    <property type="match status" value="1"/>
</dbReference>
<proteinExistence type="predicted"/>
<dbReference type="OrthoDB" id="415015at2759"/>
<dbReference type="InterPro" id="IPR036533">
    <property type="entry name" value="BAG_dom_sf"/>
</dbReference>
<dbReference type="PANTHER" id="PTHR33322">
    <property type="entry name" value="BAG DOMAIN CONTAINING PROTEIN, EXPRESSED"/>
    <property type="match status" value="1"/>
</dbReference>
<sequence length="995" mass="111694">MAERCRSTNEALERKSQWERLLLIQQKFSFEATINANEGIRLIANNYFISIDPFIMIFFTSEKVVAFVMLIMDEEEESFIKKSLGMFSGFKNVDPHMQGFPHLREHQAYPYNSYSDWETPPTHWRMDSMKHPSPCGSGIYKGHPEHNCSCDHGCAPCYPGFGYPYCHFQHPMYYPGPYPPYPNAYPPFFIPPHYSSNAGFDYGKTSHCCNCPNHTCHVKDGSNLKIEEQPNSVPKESQSSLIQLPGYPYPIISLPNYRVNDCEMDPKSGAHPESHKGWFPLSYHKGLSQGGNGNYFQGPYQIIHAPPGNEKADEHVKDLKEINDVSRSDEAWPSNFRIVPLKLLENGNHGEIPEVCKESKNQQAVASIADKERSLKTIPVKKVEGENEGKLVMLEKPSGEKDPKNPTLVEIQESCKDKSTMNDSAPRVADKERTLKIIPVKQLEGGDEDKAIMSEKLSEENKLKNSNSEGKRKIVSTKKDSGQKQSSPTVKSKLPPICLRVEPLLKKNGTNGKVRSAEATTRTEKTKSQEDNTEQVSTMKEFAENNHNEIDVKTSKPSIEGSEKVQTFDSRECVVSVGEECASNNKKDDVSAFDIEMRSTVDVSKEDEANDNSGHLKQETEQNKGEADTSDYQKNKEEEVRRIWLEEDAALIIQSAFRGYSVRRWKPLEKLRKIADIRDKMVDVRKQLYELESSSGRDRKQKDIIGETIMNLLLQLDSIQGLHPSLREIRKLVARELVHLQEQVDQLSNQATNGQQETQKDDKIASPDDAATVMCSIPVAETVCSAADRPVNENSVAEQSSFSIAGEYTSDLKLSTSSETSRCVPEVDENEPVLRMVEPTLTDEPVIIEYNQGRQEEDENESQIVNLATEGTAGELGKQEVVRPSAGEILVGILPQQHEGEQLRAFKETSVEVELDKNVNSDTVHEEPSISFSKEFKLDAGIVVETDEEKKQNSTEGTTLEYGEACDVKESASIQLEEVNAGEVILENTSIAKDV</sequence>
<dbReference type="PANTHER" id="PTHR33322:SF16">
    <property type="entry name" value="BAG FAMILY MOLECULAR CHAPERONE REGULATOR 6"/>
    <property type="match status" value="1"/>
</dbReference>
<name>A0A835R5D3_VANPL</name>
<accession>A0A835R5D3</accession>
<evidence type="ECO:0000259" key="3">
    <source>
        <dbReference type="PROSITE" id="PS51035"/>
    </source>
</evidence>
<dbReference type="GO" id="GO:0006457">
    <property type="term" value="P:protein folding"/>
    <property type="evidence" value="ECO:0007669"/>
    <property type="project" value="TreeGrafter"/>
</dbReference>
<feature type="region of interest" description="Disordered" evidence="2">
    <location>
        <begin position="457"/>
        <end position="536"/>
    </location>
</feature>
<feature type="compositionally biased region" description="Polar residues" evidence="2">
    <location>
        <begin position="748"/>
        <end position="757"/>
    </location>
</feature>
<dbReference type="SUPFAM" id="SSF63491">
    <property type="entry name" value="BAG domain"/>
    <property type="match status" value="1"/>
</dbReference>
<evidence type="ECO:0000256" key="2">
    <source>
        <dbReference type="SAM" id="MobiDB-lite"/>
    </source>
</evidence>
<feature type="region of interest" description="Disordered" evidence="2">
    <location>
        <begin position="748"/>
        <end position="767"/>
    </location>
</feature>
<gene>
    <name evidence="4" type="ORF">HPP92_008793</name>
</gene>
<dbReference type="Pfam" id="PF02179">
    <property type="entry name" value="BAG"/>
    <property type="match status" value="1"/>
</dbReference>
<dbReference type="PROSITE" id="PS50096">
    <property type="entry name" value="IQ"/>
    <property type="match status" value="1"/>
</dbReference>
<feature type="compositionally biased region" description="Basic and acidic residues" evidence="2">
    <location>
        <begin position="614"/>
        <end position="634"/>
    </location>
</feature>